<evidence type="ECO:0000313" key="3">
    <source>
        <dbReference type="Proteomes" id="UP000031364"/>
    </source>
</evidence>
<protein>
    <submittedName>
        <fullName evidence="2">Uncharacterized protein</fullName>
    </submittedName>
</protein>
<proteinExistence type="predicted"/>
<sequence>MSAPLTVRLAALGIGIHAVNHVLVLVFSPFSWHVGTVFHLISAPLYAALLLPVLRGRNWARITITVLLGGQFLGRFVVWVLFPTTGAHLALLAGWTLSLIIFALLWTPPSTRRHFRRVRTEVPAETQSA</sequence>
<organism evidence="2 3">
    <name type="scientific">Nocardia vulneris</name>
    <dbReference type="NCBI Taxonomy" id="1141657"/>
    <lineage>
        <taxon>Bacteria</taxon>
        <taxon>Bacillati</taxon>
        <taxon>Actinomycetota</taxon>
        <taxon>Actinomycetes</taxon>
        <taxon>Mycobacteriales</taxon>
        <taxon>Nocardiaceae</taxon>
        <taxon>Nocardia</taxon>
    </lineage>
</organism>
<comment type="caution">
    <text evidence="2">The sequence shown here is derived from an EMBL/GenBank/DDBJ whole genome shotgun (WGS) entry which is preliminary data.</text>
</comment>
<evidence type="ECO:0000313" key="2">
    <source>
        <dbReference type="EMBL" id="KIA64031.1"/>
    </source>
</evidence>
<evidence type="ECO:0000256" key="1">
    <source>
        <dbReference type="SAM" id="Phobius"/>
    </source>
</evidence>
<keyword evidence="1" id="KW-1133">Transmembrane helix</keyword>
<gene>
    <name evidence="2" type="ORF">FG87_15310</name>
</gene>
<keyword evidence="1" id="KW-0812">Transmembrane</keyword>
<dbReference type="Proteomes" id="UP000031364">
    <property type="component" value="Unassembled WGS sequence"/>
</dbReference>
<keyword evidence="1" id="KW-0472">Membrane</keyword>
<feature type="transmembrane region" description="Helical" evidence="1">
    <location>
        <begin position="88"/>
        <end position="107"/>
    </location>
</feature>
<feature type="transmembrane region" description="Helical" evidence="1">
    <location>
        <begin position="61"/>
        <end position="82"/>
    </location>
</feature>
<name>A0ABR4ZFK0_9NOCA</name>
<feature type="transmembrane region" description="Helical" evidence="1">
    <location>
        <begin position="7"/>
        <end position="30"/>
    </location>
</feature>
<dbReference type="RefSeq" id="WP_043670445.1">
    <property type="nucleotide sequence ID" value="NZ_BDCI01000007.1"/>
</dbReference>
<reference evidence="2 3" key="1">
    <citation type="journal article" date="2014" name="Int. J. Syst. Evol. Microbiol.">
        <title>Nocardia vulneris sp. nov., isolated from wounds of human patients in North America.</title>
        <authorList>
            <person name="Lasker B.A."/>
            <person name="Bell M."/>
            <person name="Klenk H.P."/>
            <person name="Sproer C."/>
            <person name="Schumann C."/>
            <person name="Schumann P."/>
            <person name="Brown J.M."/>
        </authorList>
    </citation>
    <scope>NUCLEOTIDE SEQUENCE [LARGE SCALE GENOMIC DNA]</scope>
    <source>
        <strain evidence="2 3">W9851</strain>
    </source>
</reference>
<feature type="transmembrane region" description="Helical" evidence="1">
    <location>
        <begin position="36"/>
        <end position="54"/>
    </location>
</feature>
<dbReference type="EMBL" id="JNFP01000016">
    <property type="protein sequence ID" value="KIA64031.1"/>
    <property type="molecule type" value="Genomic_DNA"/>
</dbReference>
<accession>A0ABR4ZFK0</accession>
<keyword evidence="3" id="KW-1185">Reference proteome</keyword>